<dbReference type="EMBL" id="SUMB01000001">
    <property type="protein sequence ID" value="TJZ59181.1"/>
    <property type="molecule type" value="Genomic_DNA"/>
</dbReference>
<dbReference type="AlphaFoldDB" id="A0A4U0NWN0"/>
<feature type="domain" description="PASTA" evidence="2">
    <location>
        <begin position="122"/>
        <end position="199"/>
    </location>
</feature>
<evidence type="ECO:0000313" key="4">
    <source>
        <dbReference type="Proteomes" id="UP000308697"/>
    </source>
</evidence>
<sequence>MLRTIAVTALAASVAACCLGLAACEPAASPSADGASGRETAALPDLVGKGLQTAQDKAQSAGFHRLGSHDARGRGRMQAFDRNWKVCTQKPGPGRRDTNITVEFGAVKVEESCPGKDAGTQAPPKAGSVMPDLRGKSVKVARKAMDFNTSIAVKDATGQRRFIVMESNWRVCSQSPAAGTKYDGQPVAFQAVKFGEKCD</sequence>
<reference evidence="3 4" key="1">
    <citation type="submission" date="2019-04" db="EMBL/GenBank/DDBJ databases">
        <title>Streptomyces piniterrae sp. nov., a heliquinomycin-producing actinomycete isolated from rhizosphere soil of Pinus yunnanensis.</title>
        <authorList>
            <person name="Zhuang X."/>
            <person name="Zhao J."/>
        </authorList>
    </citation>
    <scope>NUCLEOTIDE SEQUENCE [LARGE SCALE GENOMIC DNA]</scope>
    <source>
        <strain evidence="4">jys28</strain>
    </source>
</reference>
<dbReference type="PROSITE" id="PS51257">
    <property type="entry name" value="PROKAR_LIPOPROTEIN"/>
    <property type="match status" value="1"/>
</dbReference>
<organism evidence="3 4">
    <name type="scientific">Streptomyces piniterrae</name>
    <dbReference type="NCBI Taxonomy" id="2571125"/>
    <lineage>
        <taxon>Bacteria</taxon>
        <taxon>Bacillati</taxon>
        <taxon>Actinomycetota</taxon>
        <taxon>Actinomycetes</taxon>
        <taxon>Kitasatosporales</taxon>
        <taxon>Streptomycetaceae</taxon>
        <taxon>Streptomyces</taxon>
    </lineage>
</organism>
<comment type="caution">
    <text evidence="3">The sequence shown here is derived from an EMBL/GenBank/DDBJ whole genome shotgun (WGS) entry which is preliminary data.</text>
</comment>
<dbReference type="RefSeq" id="WP_136738133.1">
    <property type="nucleotide sequence ID" value="NZ_SUMB01000001.1"/>
</dbReference>
<feature type="chain" id="PRO_5039583220" description="PASTA domain-containing protein" evidence="1">
    <location>
        <begin position="23"/>
        <end position="199"/>
    </location>
</feature>
<evidence type="ECO:0000313" key="3">
    <source>
        <dbReference type="EMBL" id="TJZ59181.1"/>
    </source>
</evidence>
<dbReference type="OrthoDB" id="4335972at2"/>
<proteinExistence type="predicted"/>
<dbReference type="Proteomes" id="UP000308697">
    <property type="component" value="Unassembled WGS sequence"/>
</dbReference>
<keyword evidence="4" id="KW-1185">Reference proteome</keyword>
<accession>A0A4U0NWN0</accession>
<protein>
    <recommendedName>
        <fullName evidence="2">PASTA domain-containing protein</fullName>
    </recommendedName>
</protein>
<gene>
    <name evidence="3" type="ORF">FCH28_03535</name>
</gene>
<dbReference type="PROSITE" id="PS51178">
    <property type="entry name" value="PASTA"/>
    <property type="match status" value="1"/>
</dbReference>
<name>A0A4U0NWN0_9ACTN</name>
<dbReference type="InterPro" id="IPR005543">
    <property type="entry name" value="PASTA_dom"/>
</dbReference>
<evidence type="ECO:0000256" key="1">
    <source>
        <dbReference type="SAM" id="SignalP"/>
    </source>
</evidence>
<evidence type="ECO:0000259" key="2">
    <source>
        <dbReference type="PROSITE" id="PS51178"/>
    </source>
</evidence>
<keyword evidence="1" id="KW-0732">Signal</keyword>
<feature type="signal peptide" evidence="1">
    <location>
        <begin position="1"/>
        <end position="22"/>
    </location>
</feature>